<accession>A0AAX4PSJ6</accession>
<sequence>MSTIFLTNYFLHIIIYDGRRVRKRKEPIILN</sequence>
<organism evidence="1 2">
    <name type="scientific">Enterococcus phage vB_Efs6_KEN16</name>
    <dbReference type="NCBI Taxonomy" id="3138325"/>
    <lineage>
        <taxon>Viruses</taxon>
        <taxon>Duplodnaviria</taxon>
        <taxon>Heunggongvirae</taxon>
        <taxon>Uroviricota</taxon>
        <taxon>Caudoviricetes</taxon>
        <taxon>Herelleviridae</taxon>
        <taxon>Brockvirinae</taxon>
        <taxon>Kochikohdavirus</taxon>
    </lineage>
</organism>
<proteinExistence type="predicted"/>
<dbReference type="EMBL" id="PP582187">
    <property type="protein sequence ID" value="WZP35697.1"/>
    <property type="molecule type" value="Genomic_DNA"/>
</dbReference>
<protein>
    <submittedName>
        <fullName evidence="1">Uncharacterized protein</fullName>
    </submittedName>
</protein>
<dbReference type="Proteomes" id="UP001432787">
    <property type="component" value="Segment"/>
</dbReference>
<name>A0AAX4PSJ6_9CAUD</name>
<reference evidence="1" key="1">
    <citation type="submission" date="2024-04" db="EMBL/GenBank/DDBJ databases">
        <authorList>
            <person name="Soro O."/>
            <person name="Kigen C."/>
            <person name="Nyerere A."/>
            <person name="Musila L."/>
        </authorList>
    </citation>
    <scope>NUCLEOTIDE SEQUENCE</scope>
</reference>
<evidence type="ECO:0000313" key="2">
    <source>
        <dbReference type="Proteomes" id="UP001432787"/>
    </source>
</evidence>
<evidence type="ECO:0000313" key="1">
    <source>
        <dbReference type="EMBL" id="WZP35697.1"/>
    </source>
</evidence>